<reference evidence="8" key="2">
    <citation type="submission" date="2015-09" db="EMBL/GenBank/DDBJ databases">
        <authorList>
            <consortium name="Pathogen Informatics"/>
        </authorList>
    </citation>
    <scope>NUCLEOTIDE SEQUENCE [LARGE SCALE GENOMIC DNA]</scope>
    <source>
        <strain evidence="8">Lake Konstanz</strain>
    </source>
</reference>
<reference evidence="6" key="1">
    <citation type="submission" date="2008-08" db="EMBL/GenBank/DDBJ databases">
        <title>Insights into the genome sequence of a free-living kinetoplastid: Bodo saltans (Kinetoplastida: Euglenozoa).</title>
        <authorList>
            <person name="Jackson A.P."/>
            <person name="Quail M.A."/>
            <person name="Berriman M."/>
        </authorList>
    </citation>
    <scope>NUCLEOTIDE SEQUENCE</scope>
    <source>
        <strain evidence="6">Lake Konstanz</strain>
    </source>
</reference>
<dbReference type="GO" id="GO:0006508">
    <property type="term" value="P:proteolysis"/>
    <property type="evidence" value="ECO:0007669"/>
    <property type="project" value="InterPro"/>
</dbReference>
<feature type="chain" id="PRO_5014300129" evidence="5">
    <location>
        <begin position="26"/>
        <end position="334"/>
    </location>
</feature>
<dbReference type="Pfam" id="PF01650">
    <property type="entry name" value="Peptidase_C13"/>
    <property type="match status" value="1"/>
</dbReference>
<dbReference type="Proteomes" id="UP000051952">
    <property type="component" value="Unassembled WGS sequence"/>
</dbReference>
<comment type="similarity">
    <text evidence="2">Belongs to the peptidase C13 family.</text>
</comment>
<dbReference type="PANTHER" id="PTHR48067">
    <property type="entry name" value="GPI-ANCHOR TRANSAMIDASE"/>
    <property type="match status" value="1"/>
</dbReference>
<dbReference type="GO" id="GO:0003923">
    <property type="term" value="F:GPI-anchor transamidase activity"/>
    <property type="evidence" value="ECO:0007669"/>
    <property type="project" value="InterPro"/>
</dbReference>
<comment type="pathway">
    <text evidence="1">Glycolipid biosynthesis; glycosylphosphatidylinositol-anchor biosynthesis.</text>
</comment>
<dbReference type="InterPro" id="IPR028361">
    <property type="entry name" value="GPI_transamidase"/>
</dbReference>
<protein>
    <submittedName>
        <fullName evidence="6 7">GPI-anchored transamidase</fullName>
    </submittedName>
</protein>
<organism evidence="6">
    <name type="scientific">Bodo saltans</name>
    <name type="common">Flagellated protozoan</name>
    <dbReference type="NCBI Taxonomy" id="75058"/>
    <lineage>
        <taxon>Eukaryota</taxon>
        <taxon>Discoba</taxon>
        <taxon>Euglenozoa</taxon>
        <taxon>Kinetoplastea</taxon>
        <taxon>Metakinetoplastina</taxon>
        <taxon>Eubodonida</taxon>
        <taxon>Bodonidae</taxon>
        <taxon>Bodo</taxon>
    </lineage>
</organism>
<reference evidence="7" key="3">
    <citation type="submission" date="2015-09" db="EMBL/GenBank/DDBJ databases">
        <authorList>
            <person name="Jackson K.R."/>
            <person name="Lunt B.L."/>
            <person name="Fisher J.N.B."/>
            <person name="Gardner A.V."/>
            <person name="Bailey M.E."/>
            <person name="Deus L.M."/>
            <person name="Earl A.S."/>
            <person name="Gibby P.D."/>
            <person name="Hartmann K.A."/>
            <person name="Liu J.E."/>
            <person name="Manci A.M."/>
            <person name="Nielsen D.A."/>
            <person name="Solomon M.B."/>
            <person name="Breakwell D.P."/>
            <person name="Burnett S.H."/>
            <person name="Grose J.H."/>
        </authorList>
    </citation>
    <scope>NUCLEOTIDE SEQUENCE [LARGE SCALE GENOMIC DNA]</scope>
    <source>
        <strain evidence="7">Lake Konstanz</strain>
    </source>
</reference>
<dbReference type="UniPathway" id="UPA00196"/>
<dbReference type="EMBL" id="CYKH01001645">
    <property type="protein sequence ID" value="CUG88458.1"/>
    <property type="molecule type" value="Genomic_DNA"/>
</dbReference>
<evidence type="ECO:0000256" key="3">
    <source>
        <dbReference type="ARBA" id="ARBA00022502"/>
    </source>
</evidence>
<dbReference type="AlphaFoldDB" id="B6DTF5"/>
<evidence type="ECO:0000313" key="8">
    <source>
        <dbReference type="Proteomes" id="UP000051952"/>
    </source>
</evidence>
<evidence type="ECO:0000256" key="1">
    <source>
        <dbReference type="ARBA" id="ARBA00004687"/>
    </source>
</evidence>
<keyword evidence="4 5" id="KW-0732">Signal</keyword>
<dbReference type="Gene3D" id="3.40.50.1460">
    <property type="match status" value="1"/>
</dbReference>
<accession>B6DTF5</accession>
<feature type="signal peptide" evidence="5">
    <location>
        <begin position="1"/>
        <end position="25"/>
    </location>
</feature>
<evidence type="ECO:0000256" key="2">
    <source>
        <dbReference type="ARBA" id="ARBA00009941"/>
    </source>
</evidence>
<evidence type="ECO:0000256" key="5">
    <source>
        <dbReference type="SAM" id="SignalP"/>
    </source>
</evidence>
<dbReference type="OrthoDB" id="192611at2759"/>
<evidence type="ECO:0000313" key="6">
    <source>
        <dbReference type="EMBL" id="ACI15977.1"/>
    </source>
</evidence>
<dbReference type="GO" id="GO:0006506">
    <property type="term" value="P:GPI anchor biosynthetic process"/>
    <property type="evidence" value="ECO:0007669"/>
    <property type="project" value="UniProtKB-UniPathway"/>
</dbReference>
<dbReference type="PANTHER" id="PTHR48067:SF1">
    <property type="entry name" value="GPI-ANCHOR TRANSAMIDASE"/>
    <property type="match status" value="1"/>
</dbReference>
<dbReference type="InterPro" id="IPR001096">
    <property type="entry name" value="Peptidase_C13"/>
</dbReference>
<dbReference type="GO" id="GO:0042765">
    <property type="term" value="C:GPI-anchor transamidase complex"/>
    <property type="evidence" value="ECO:0007669"/>
    <property type="project" value="InterPro"/>
</dbReference>
<dbReference type="GO" id="GO:0016255">
    <property type="term" value="P:attachment of GPI anchor to protein"/>
    <property type="evidence" value="ECO:0007669"/>
    <property type="project" value="InterPro"/>
</dbReference>
<dbReference type="PRINTS" id="PR00776">
    <property type="entry name" value="HEMOGLOBNASE"/>
</dbReference>
<name>B6DTF5_BODSA</name>
<gene>
    <name evidence="7" type="ORF">BSAL_15510</name>
</gene>
<dbReference type="VEuPathDB" id="TriTrypDB:BSAL_15510"/>
<evidence type="ECO:0000256" key="4">
    <source>
        <dbReference type="ARBA" id="ARBA00022729"/>
    </source>
</evidence>
<evidence type="ECO:0000313" key="7">
    <source>
        <dbReference type="EMBL" id="CUG88458.1"/>
    </source>
</evidence>
<dbReference type="EMBL" id="FJ168552">
    <property type="protein sequence ID" value="ACI15977.1"/>
    <property type="molecule type" value="Genomic_DNA"/>
</dbReference>
<dbReference type="OMA" id="IIYVAGH"/>
<dbReference type="MEROPS" id="C13.005"/>
<sequence>MKEIPSCALWLLMICLLLAVTSVSSDGGVNNWAVIVSTSRYWHNYRHSANALSFYHLCKQNGIPDSRILLFLSDTVACNPRNLIPGTVYNNGSTSRRTNLYRCDTQVDFSGYAVNTHTFLSVVQGRFDATQPQSRRLMSDANSNLLVYLTGHGGEGFLKFQDTSYLYSEEIGVMFTLLFAQRMYRKALFVVETCHAESLCLAITAPNVACIASSTVSEDSYSHHQDPDIGIDVIDTFTYNTLSQLDGVACPPRSEQQPQQVRVNPQHHASILKERSSAVYNMDLFSFFFRKHVSYRGAYRGPVNNPSLMSQWTVGEFFCDNGASIEEITLPNAL</sequence>
<proteinExistence type="inferred from homology"/>
<keyword evidence="3" id="KW-0337">GPI-anchor biosynthesis</keyword>
<keyword evidence="8" id="KW-1185">Reference proteome</keyword>